<name>A0AAV4BLK2_9GAST</name>
<dbReference type="EMBL" id="BLXT01005251">
    <property type="protein sequence ID" value="GFO21019.1"/>
    <property type="molecule type" value="Genomic_DNA"/>
</dbReference>
<accession>A0AAV4BLK2</accession>
<evidence type="ECO:0000313" key="1">
    <source>
        <dbReference type="EMBL" id="GFO21019.1"/>
    </source>
</evidence>
<organism evidence="1 2">
    <name type="scientific">Plakobranchus ocellatus</name>
    <dbReference type="NCBI Taxonomy" id="259542"/>
    <lineage>
        <taxon>Eukaryota</taxon>
        <taxon>Metazoa</taxon>
        <taxon>Spiralia</taxon>
        <taxon>Lophotrochozoa</taxon>
        <taxon>Mollusca</taxon>
        <taxon>Gastropoda</taxon>
        <taxon>Heterobranchia</taxon>
        <taxon>Euthyneura</taxon>
        <taxon>Panpulmonata</taxon>
        <taxon>Sacoglossa</taxon>
        <taxon>Placobranchoidea</taxon>
        <taxon>Plakobranchidae</taxon>
        <taxon>Plakobranchus</taxon>
    </lineage>
</organism>
<sequence length="144" mass="15287">MLFPAGGDSPGVIFAAVEVTFAVTAHLRSTAKLALKFIRTCKCRGATDAGGSSQLLTGSTFPLRDCAPKPLGQPFTTGRPLILGACLPAGSRAVEGGLILLQQSNKAFILPLINLQEDPPFRCTPLFQIEIEEVFRGVFPILFG</sequence>
<dbReference type="Proteomes" id="UP000735302">
    <property type="component" value="Unassembled WGS sequence"/>
</dbReference>
<protein>
    <submittedName>
        <fullName evidence="1">Uncharacterized protein</fullName>
    </submittedName>
</protein>
<reference evidence="1 2" key="1">
    <citation type="journal article" date="2021" name="Elife">
        <title>Chloroplast acquisition without the gene transfer in kleptoplastic sea slugs, Plakobranchus ocellatus.</title>
        <authorList>
            <person name="Maeda T."/>
            <person name="Takahashi S."/>
            <person name="Yoshida T."/>
            <person name="Shimamura S."/>
            <person name="Takaki Y."/>
            <person name="Nagai Y."/>
            <person name="Toyoda A."/>
            <person name="Suzuki Y."/>
            <person name="Arimoto A."/>
            <person name="Ishii H."/>
            <person name="Satoh N."/>
            <person name="Nishiyama T."/>
            <person name="Hasebe M."/>
            <person name="Maruyama T."/>
            <person name="Minagawa J."/>
            <person name="Obokata J."/>
            <person name="Shigenobu S."/>
        </authorList>
    </citation>
    <scope>NUCLEOTIDE SEQUENCE [LARGE SCALE GENOMIC DNA]</scope>
</reference>
<evidence type="ECO:0000313" key="2">
    <source>
        <dbReference type="Proteomes" id="UP000735302"/>
    </source>
</evidence>
<proteinExistence type="predicted"/>
<gene>
    <name evidence="1" type="ORF">PoB_004752400</name>
</gene>
<keyword evidence="2" id="KW-1185">Reference proteome</keyword>
<dbReference type="AlphaFoldDB" id="A0AAV4BLK2"/>
<comment type="caution">
    <text evidence="1">The sequence shown here is derived from an EMBL/GenBank/DDBJ whole genome shotgun (WGS) entry which is preliminary data.</text>
</comment>